<dbReference type="KEGG" id="ssck:SPSK_00702"/>
<dbReference type="EMBL" id="AXCR01000011">
    <property type="protein sequence ID" value="KJR81576.1"/>
    <property type="molecule type" value="Genomic_DNA"/>
</dbReference>
<name>A0A0F2M0A0_SPOSC</name>
<dbReference type="InterPro" id="IPR010730">
    <property type="entry name" value="HET"/>
</dbReference>
<dbReference type="PANTHER" id="PTHR33112:SF16">
    <property type="entry name" value="HETEROKARYON INCOMPATIBILITY DOMAIN-CONTAINING PROTEIN"/>
    <property type="match status" value="1"/>
</dbReference>
<sequence>MLCSLCQGMSLQRLVDLAKRDFRSGFFPSSDYYHHHASFAELEACATGTNHNGCYLCLLIVDCFASAQHDASNPLWPVPPKPGTATPAGVSAPHTAGATMRDVARKLTHSDVRIALCARHAATGATIQRVQMFDMLAVRLGDRLELGDPLRVPDLFLVLRILSFIQSATEYKTLQNSLPVVDGYRIGCSTPDRHLGSAGNFKLARSWLDDCSQHHKHCSTTAHTKLPPQLPTRVIDVTCSPARIVQAVDINKGRPDHGCAEYVALSHCWGRPPIKTLLKSTTIKEYTIGIPEQDLPRNFRDAITVTRNLGVPYVWIDSLCIIQDSVDDWRYESVRMGALYSRATFSLLAMAADQSGKGLLNDVPWSIVPACTVPFVTDAGTATLQVSPIYQDSENLRQLSDTAPLSVRGWTLQEVVFSARILFYGAHQIYWFCTEGGYKSAESLPDGILYPHNKYPSIASAYFGEDTTATPTPAPLSIASAPTVAASTTEAILTDFYHFVESYARRTLTFGTDKFPAVASFAQNVDRAIKRSQSQRRGGSKPVDYSYVAGIWSGDFRRGLLFCPDGMHAPHVLQTNEKDGLYRAPSWSWAVTDAPIVFLAAQTPLTGTPSPLNAQLLSWSARPRDPNNAFGAIDGARIVVKGRVCRLRRSATHFIGAYTWDKDEEQGSAWFDDQPNMGAGPDLLSTANGNCIVFDGKTEEDTDGEDTFLCTYYAPGTTTGAGSNKQTVAPNVKDYERQEYTLLMVDLGQADDEKQVVKNKVDSIDGGSNDSSDDDGSNDDFDDDGDFGGDEDWDMAEKLIHCLILRQAAAMVYERVGVVILDWKSRSRVNHWREETMSLV</sequence>
<feature type="domain" description="Heterokaryon incompatibility" evidence="2">
    <location>
        <begin position="262"/>
        <end position="414"/>
    </location>
</feature>
<accession>A0A0F2M0A0</accession>
<feature type="compositionally biased region" description="Acidic residues" evidence="1">
    <location>
        <begin position="771"/>
        <end position="788"/>
    </location>
</feature>
<evidence type="ECO:0000259" key="2">
    <source>
        <dbReference type="Pfam" id="PF06985"/>
    </source>
</evidence>
<reference evidence="3 4" key="2">
    <citation type="journal article" date="2015" name="Eukaryot. Cell">
        <title>Asexual propagation of a virulent clone complex in a human and feline outbreak of sporotrichosis.</title>
        <authorList>
            <person name="Teixeira Mde M."/>
            <person name="Rodrigues A.M."/>
            <person name="Tsui C.K."/>
            <person name="de Almeida L.G."/>
            <person name="Van Diepeningen A.D."/>
            <person name="van den Ende B.G."/>
            <person name="Fernandes G.F."/>
            <person name="Kano R."/>
            <person name="Hamelin R.C."/>
            <person name="Lopes-Bezerra L.M."/>
            <person name="Vasconcelos A.T."/>
            <person name="de Hoog S."/>
            <person name="de Camargo Z.P."/>
            <person name="Felipe M.S."/>
        </authorList>
    </citation>
    <scope>NUCLEOTIDE SEQUENCE [LARGE SCALE GENOMIC DNA]</scope>
    <source>
        <strain evidence="3 4">1099-18</strain>
    </source>
</reference>
<evidence type="ECO:0000313" key="3">
    <source>
        <dbReference type="EMBL" id="KJR81576.1"/>
    </source>
</evidence>
<feature type="region of interest" description="Disordered" evidence="1">
    <location>
        <begin position="760"/>
        <end position="788"/>
    </location>
</feature>
<proteinExistence type="predicted"/>
<dbReference type="RefSeq" id="XP_016584252.1">
    <property type="nucleotide sequence ID" value="XM_016727651.1"/>
</dbReference>
<dbReference type="Pfam" id="PF06985">
    <property type="entry name" value="HET"/>
    <property type="match status" value="1"/>
</dbReference>
<gene>
    <name evidence="3" type="ORF">SPSK_00702</name>
</gene>
<dbReference type="Proteomes" id="UP000033710">
    <property type="component" value="Unassembled WGS sequence"/>
</dbReference>
<evidence type="ECO:0000313" key="4">
    <source>
        <dbReference type="Proteomes" id="UP000033710"/>
    </source>
</evidence>
<dbReference type="OrthoDB" id="5362512at2759"/>
<evidence type="ECO:0000256" key="1">
    <source>
        <dbReference type="SAM" id="MobiDB-lite"/>
    </source>
</evidence>
<dbReference type="VEuPathDB" id="FungiDB:SPSK_00702"/>
<dbReference type="PANTHER" id="PTHR33112">
    <property type="entry name" value="DOMAIN PROTEIN, PUTATIVE-RELATED"/>
    <property type="match status" value="1"/>
</dbReference>
<protein>
    <recommendedName>
        <fullName evidence="2">Heterokaryon incompatibility domain-containing protein</fullName>
    </recommendedName>
</protein>
<reference evidence="3 4" key="1">
    <citation type="journal article" date="2014" name="BMC Genomics">
        <title>Comparative genomics of the major fungal agents of human and animal Sporotrichosis: Sporothrix schenckii and Sporothrix brasiliensis.</title>
        <authorList>
            <person name="Teixeira M.M."/>
            <person name="de Almeida L.G."/>
            <person name="Kubitschek-Barreira P."/>
            <person name="Alves F.L."/>
            <person name="Kioshima E.S."/>
            <person name="Abadio A.K."/>
            <person name="Fernandes L."/>
            <person name="Derengowski L.S."/>
            <person name="Ferreira K.S."/>
            <person name="Souza R.C."/>
            <person name="Ruiz J.C."/>
            <person name="de Andrade N.C."/>
            <person name="Paes H.C."/>
            <person name="Nicola A.M."/>
            <person name="Albuquerque P."/>
            <person name="Gerber A.L."/>
            <person name="Martins V.P."/>
            <person name="Peconick L.D."/>
            <person name="Neto A.V."/>
            <person name="Chaucanez C.B."/>
            <person name="Silva P.A."/>
            <person name="Cunha O.L."/>
            <person name="de Oliveira F.F."/>
            <person name="dos Santos T.C."/>
            <person name="Barros A.L."/>
            <person name="Soares M.A."/>
            <person name="de Oliveira L.M."/>
            <person name="Marini M.M."/>
            <person name="Villalobos-Duno H."/>
            <person name="Cunha M.M."/>
            <person name="de Hoog S."/>
            <person name="da Silveira J.F."/>
            <person name="Henrissat B."/>
            <person name="Nino-Vega G.A."/>
            <person name="Cisalpino P.S."/>
            <person name="Mora-Montes H.M."/>
            <person name="Almeida S.R."/>
            <person name="Stajich J.E."/>
            <person name="Lopes-Bezerra L.M."/>
            <person name="Vasconcelos A.T."/>
            <person name="Felipe M.S."/>
        </authorList>
    </citation>
    <scope>NUCLEOTIDE SEQUENCE [LARGE SCALE GENOMIC DNA]</scope>
    <source>
        <strain evidence="3 4">1099-18</strain>
    </source>
</reference>
<comment type="caution">
    <text evidence="3">The sequence shown here is derived from an EMBL/GenBank/DDBJ whole genome shotgun (WGS) entry which is preliminary data.</text>
</comment>
<organism evidence="3 4">
    <name type="scientific">Sporothrix schenckii 1099-18</name>
    <dbReference type="NCBI Taxonomy" id="1397361"/>
    <lineage>
        <taxon>Eukaryota</taxon>
        <taxon>Fungi</taxon>
        <taxon>Dikarya</taxon>
        <taxon>Ascomycota</taxon>
        <taxon>Pezizomycotina</taxon>
        <taxon>Sordariomycetes</taxon>
        <taxon>Sordariomycetidae</taxon>
        <taxon>Ophiostomatales</taxon>
        <taxon>Ophiostomataceae</taxon>
        <taxon>Sporothrix</taxon>
    </lineage>
</organism>
<dbReference type="AlphaFoldDB" id="A0A0F2M0A0"/>
<dbReference type="GeneID" id="27662928"/>